<gene>
    <name evidence="14" type="primary">dx_0</name>
</gene>
<evidence type="ECO:0000259" key="12">
    <source>
        <dbReference type="PROSITE" id="PS50089"/>
    </source>
</evidence>
<dbReference type="Pfam" id="PF18102">
    <property type="entry name" value="DTC"/>
    <property type="match status" value="1"/>
</dbReference>
<comment type="pathway">
    <text evidence="2 11">Protein modification; protein ubiquitination.</text>
</comment>
<comment type="similarity">
    <text evidence="3 11">Belongs to the Deltex family.</text>
</comment>
<dbReference type="GO" id="GO:0007219">
    <property type="term" value="P:Notch signaling pathway"/>
    <property type="evidence" value="ECO:0007669"/>
    <property type="project" value="UniProtKB-KW"/>
</dbReference>
<proteinExistence type="inferred from homology"/>
<dbReference type="PANTHER" id="PTHR12622">
    <property type="entry name" value="DELTEX-RELATED"/>
    <property type="match status" value="1"/>
</dbReference>
<evidence type="ECO:0000256" key="7">
    <source>
        <dbReference type="ARBA" id="ARBA00022771"/>
    </source>
</evidence>
<keyword evidence="6" id="KW-0677">Repeat</keyword>
<evidence type="ECO:0000256" key="6">
    <source>
        <dbReference type="ARBA" id="ARBA00022737"/>
    </source>
</evidence>
<keyword evidence="8 11" id="KW-0862">Zinc</keyword>
<keyword evidence="11" id="KW-0963">Cytoplasm</keyword>
<comment type="catalytic activity">
    <reaction evidence="1 11">
        <text>S-ubiquitinyl-[E2 ubiquitin-conjugating enzyme]-L-cysteine + [acceptor protein]-L-lysine = [E2 ubiquitin-conjugating enzyme]-L-cysteine + N(6)-ubiquitinyl-[acceptor protein]-L-lysine.</text>
        <dbReference type="EC" id="2.3.2.27"/>
    </reaction>
</comment>
<dbReference type="OrthoDB" id="2449614at2759"/>
<dbReference type="InterPro" id="IPR013083">
    <property type="entry name" value="Znf_RING/FYVE/PHD"/>
</dbReference>
<organism evidence="14">
    <name type="scientific">Melanaphis sacchari</name>
    <dbReference type="NCBI Taxonomy" id="742174"/>
    <lineage>
        <taxon>Eukaryota</taxon>
        <taxon>Metazoa</taxon>
        <taxon>Ecdysozoa</taxon>
        <taxon>Arthropoda</taxon>
        <taxon>Hexapoda</taxon>
        <taxon>Insecta</taxon>
        <taxon>Pterygota</taxon>
        <taxon>Neoptera</taxon>
        <taxon>Paraneoptera</taxon>
        <taxon>Hemiptera</taxon>
        <taxon>Sternorrhyncha</taxon>
        <taxon>Aphidomorpha</taxon>
        <taxon>Aphidoidea</taxon>
        <taxon>Aphididae</taxon>
        <taxon>Aphidini</taxon>
        <taxon>Melanaphis</taxon>
    </lineage>
</organism>
<dbReference type="EMBL" id="GFXV01003897">
    <property type="protein sequence ID" value="MBW15702.1"/>
    <property type="molecule type" value="Transcribed_RNA"/>
</dbReference>
<dbReference type="InterPro" id="IPR018123">
    <property type="entry name" value="WWE-dom_subgr"/>
</dbReference>
<dbReference type="Gene3D" id="3.30.390.130">
    <property type="match status" value="1"/>
</dbReference>
<keyword evidence="5 11" id="KW-0479">Metal-binding</keyword>
<dbReference type="InterPro" id="IPR001841">
    <property type="entry name" value="Znf_RING"/>
</dbReference>
<reference evidence="14" key="1">
    <citation type="submission" date="2017-10" db="EMBL/GenBank/DDBJ databases">
        <title>Transcriptome Assembly of Sugarcane Aphid Adults.</title>
        <authorList>
            <person name="Scully E.D."/>
            <person name="Palmer N.A."/>
            <person name="Geib S.M."/>
            <person name="Sarath G."/>
            <person name="Sattler S.E."/>
        </authorList>
    </citation>
    <scope>NUCLEOTIDE SEQUENCE</scope>
    <source>
        <tissue evidence="14">Whole body</tissue>
    </source>
</reference>
<evidence type="ECO:0000256" key="1">
    <source>
        <dbReference type="ARBA" id="ARBA00000900"/>
    </source>
</evidence>
<comment type="subcellular location">
    <subcellularLocation>
        <location evidence="11">Cytoplasm</location>
    </subcellularLocation>
</comment>
<feature type="domain" description="WWE" evidence="13">
    <location>
        <begin position="77"/>
        <end position="156"/>
    </location>
</feature>
<keyword evidence="4 11" id="KW-0808">Transferase</keyword>
<feature type="domain" description="WWE" evidence="13">
    <location>
        <begin position="1"/>
        <end position="76"/>
    </location>
</feature>
<dbReference type="SUPFAM" id="SSF117839">
    <property type="entry name" value="WWE domain"/>
    <property type="match status" value="2"/>
</dbReference>
<dbReference type="EC" id="2.3.2.27" evidence="11"/>
<evidence type="ECO:0000256" key="9">
    <source>
        <dbReference type="ARBA" id="ARBA00022976"/>
    </source>
</evidence>
<evidence type="ECO:0000256" key="11">
    <source>
        <dbReference type="RuleBase" id="RU367105"/>
    </source>
</evidence>
<dbReference type="SMART" id="SM00184">
    <property type="entry name" value="RING"/>
    <property type="match status" value="1"/>
</dbReference>
<sequence length="555" mass="63034">MPLGHAVVVWEWENRNGRWKPHSPEVAQLLERAHFKKLTRVILRDADPNMESSFVNLRTMYQCSEENEGALLAVRRSYYPANSLPGKGARWEWAGDVPGEWHTYDMESQCFLETAWAMGCQIIDVSRTYLGFPYTINFCNLTQVRNDSGYKRNIRRVNQAPYPLVKIQSDEVIQFNDRAVVDTIRNLSSKNETIRKSSSEYIDTMAKKQLHYKKNKQVVHDSHHSGTNIARTLLSIFANKNPSSLSKEAQWPIGTTATKSCSESIKSDSSIVDLDSSSIRSGRRPSVDTISTYLSHDSHELRTSRYDLLDYSGGSIGSDDAFECQQKSDNCRNQSVIGVNSVSEKLSCYVQIVDDFWPGLDVLCPFCQNPLISSNKSNKSLVIALSICQHKMHLTCLNSILNSQPYSNRWMYIQCPICMKVYGEKRGNQPPGAMKWTYLNRSLPGYGSTRTIQITYEISSGIQGEEHPHPGRPYYALGFPRICYLPDTEKGRRVLSLLSKAFERRLVFTVRLSITTGNEDVVAWNGIIHKTDFDTRMHHGFLDECIEQLSAHGVV</sequence>
<dbReference type="AlphaFoldDB" id="A0A2H8TPY3"/>
<keyword evidence="7 10" id="KW-0863">Zinc-finger</keyword>
<dbReference type="SUPFAM" id="SSF57850">
    <property type="entry name" value="RING/U-box"/>
    <property type="match status" value="1"/>
</dbReference>
<dbReference type="PROSITE" id="PS50089">
    <property type="entry name" value="ZF_RING_2"/>
    <property type="match status" value="1"/>
</dbReference>
<dbReference type="CDD" id="cd09633">
    <property type="entry name" value="Deltex_C"/>
    <property type="match status" value="1"/>
</dbReference>
<dbReference type="Gene3D" id="3.30.720.50">
    <property type="match status" value="2"/>
</dbReference>
<dbReference type="Gene3D" id="3.30.40.10">
    <property type="entry name" value="Zinc/RING finger domain, C3HC4 (zinc finger)"/>
    <property type="match status" value="1"/>
</dbReference>
<accession>A0A2H8TPY3</accession>
<feature type="domain" description="RING-type" evidence="12">
    <location>
        <begin position="364"/>
        <end position="418"/>
    </location>
</feature>
<dbReference type="GO" id="GO:0061630">
    <property type="term" value="F:ubiquitin protein ligase activity"/>
    <property type="evidence" value="ECO:0007669"/>
    <property type="project" value="UniProtKB-UniRule"/>
</dbReference>
<evidence type="ECO:0000256" key="5">
    <source>
        <dbReference type="ARBA" id="ARBA00022723"/>
    </source>
</evidence>
<dbReference type="GO" id="GO:0008270">
    <property type="term" value="F:zinc ion binding"/>
    <property type="evidence" value="ECO:0007669"/>
    <property type="project" value="UniProtKB-KW"/>
</dbReference>
<keyword evidence="9" id="KW-0914">Notch signaling pathway</keyword>
<evidence type="ECO:0000259" key="13">
    <source>
        <dbReference type="PROSITE" id="PS50918"/>
    </source>
</evidence>
<dbReference type="InterPro" id="IPR037197">
    <property type="entry name" value="WWE_dom_sf"/>
</dbReference>
<dbReference type="InterPro" id="IPR039396">
    <property type="entry name" value="Deltex_C"/>
</dbReference>
<evidence type="ECO:0000256" key="4">
    <source>
        <dbReference type="ARBA" id="ARBA00022679"/>
    </source>
</evidence>
<dbReference type="GO" id="GO:0016567">
    <property type="term" value="P:protein ubiquitination"/>
    <property type="evidence" value="ECO:0007669"/>
    <property type="project" value="UniProtKB-UniRule"/>
</dbReference>
<evidence type="ECO:0000256" key="8">
    <source>
        <dbReference type="ARBA" id="ARBA00022833"/>
    </source>
</evidence>
<evidence type="ECO:0000256" key="10">
    <source>
        <dbReference type="PROSITE-ProRule" id="PRU00175"/>
    </source>
</evidence>
<evidence type="ECO:0000256" key="3">
    <source>
        <dbReference type="ARBA" id="ARBA00009413"/>
    </source>
</evidence>
<name>A0A2H8TPY3_9HEMI</name>
<dbReference type="InterPro" id="IPR039399">
    <property type="entry name" value="Deltex_C_sf"/>
</dbReference>
<dbReference type="GO" id="GO:0005737">
    <property type="term" value="C:cytoplasm"/>
    <property type="evidence" value="ECO:0007669"/>
    <property type="project" value="UniProtKB-SubCell"/>
</dbReference>
<dbReference type="UniPathway" id="UPA00143"/>
<evidence type="ECO:0000313" key="14">
    <source>
        <dbReference type="EMBL" id="MBW15702.1"/>
    </source>
</evidence>
<dbReference type="Pfam" id="PF02825">
    <property type="entry name" value="WWE"/>
    <property type="match status" value="2"/>
</dbReference>
<dbReference type="InterPro" id="IPR039398">
    <property type="entry name" value="Deltex_fam"/>
</dbReference>
<dbReference type="SMART" id="SM00678">
    <property type="entry name" value="WWE"/>
    <property type="match status" value="2"/>
</dbReference>
<dbReference type="PROSITE" id="PS50918">
    <property type="entry name" value="WWE"/>
    <property type="match status" value="2"/>
</dbReference>
<dbReference type="InterPro" id="IPR004170">
    <property type="entry name" value="WWE_dom"/>
</dbReference>
<protein>
    <recommendedName>
        <fullName evidence="11">E3 ubiquitin-protein ligase</fullName>
        <ecNumber evidence="11">2.3.2.27</ecNumber>
    </recommendedName>
</protein>
<evidence type="ECO:0000256" key="2">
    <source>
        <dbReference type="ARBA" id="ARBA00004906"/>
    </source>
</evidence>